<dbReference type="PANTHER" id="PTHR12277">
    <property type="entry name" value="ALPHA/BETA HYDROLASE DOMAIN-CONTAINING PROTEIN"/>
    <property type="match status" value="1"/>
</dbReference>
<dbReference type="GO" id="GO:0005789">
    <property type="term" value="C:endoplasmic reticulum membrane"/>
    <property type="evidence" value="ECO:0007669"/>
    <property type="project" value="TreeGrafter"/>
</dbReference>
<keyword evidence="1" id="KW-0812">Transmembrane</keyword>
<dbReference type="VEuPathDB" id="VectorBase:AEPI005999"/>
<feature type="transmembrane region" description="Helical" evidence="1">
    <location>
        <begin position="31"/>
        <end position="55"/>
    </location>
</feature>
<keyword evidence="4" id="KW-1185">Reference proteome</keyword>
<evidence type="ECO:0000259" key="2">
    <source>
        <dbReference type="Pfam" id="PF12146"/>
    </source>
</evidence>
<dbReference type="SUPFAM" id="SSF53474">
    <property type="entry name" value="alpha/beta-Hydrolases"/>
    <property type="match status" value="1"/>
</dbReference>
<reference evidence="3" key="2">
    <citation type="submission" date="2020-05" db="UniProtKB">
        <authorList>
            <consortium name="EnsemblMetazoa"/>
        </authorList>
    </citation>
    <scope>IDENTIFICATION</scope>
    <source>
        <strain evidence="3">Epiroticus2</strain>
    </source>
</reference>
<proteinExistence type="predicted"/>
<protein>
    <recommendedName>
        <fullName evidence="2">Serine aminopeptidase S33 domain-containing protein</fullName>
    </recommendedName>
</protein>
<dbReference type="Pfam" id="PF12146">
    <property type="entry name" value="Hydrolase_4"/>
    <property type="match status" value="1"/>
</dbReference>
<dbReference type="Proteomes" id="UP000075885">
    <property type="component" value="Unassembled WGS sequence"/>
</dbReference>
<dbReference type="GO" id="GO:0047372">
    <property type="term" value="F:monoacylglycerol lipase activity"/>
    <property type="evidence" value="ECO:0007669"/>
    <property type="project" value="TreeGrafter"/>
</dbReference>
<dbReference type="PANTHER" id="PTHR12277:SF194">
    <property type="entry name" value="FI04476P"/>
    <property type="match status" value="1"/>
</dbReference>
<evidence type="ECO:0000256" key="1">
    <source>
        <dbReference type="SAM" id="Phobius"/>
    </source>
</evidence>
<dbReference type="GO" id="GO:0006660">
    <property type="term" value="P:phosphatidylserine catabolic process"/>
    <property type="evidence" value="ECO:0007669"/>
    <property type="project" value="TreeGrafter"/>
</dbReference>
<sequence>MAMFDLDRLITDFFKTTVLPGIAIGLWLTDLIGPVVCGILVLVFLVVFVILPIIFKLSFALQKSILFLTFINYPPNLDLKRPEKSGLYATRNFYIQHHDQEEDIDVKIAVWHVLPNDLVRRYPKELQVEEHTIPNKTLPTIDGSTSHGGTILSNGDPSDRYRRIEKILRADDFKLTDEQAQKNLFEEALRASTNDVVLYLHGNTASRGAPHRVELYQTLRALNYHVIAMDYRGYGDSANVSPTEQGVVYDALAVYQYITSITNNPVYLWGHSLGTGVSTHLLSLLAEMSLPGPRAVVLESPFNNIKEEICAHPFSKLYRHLPWFDFLISKPMYNNNLRFESDQHIAEFRQPVLILHAEDDLVVPFDLGYKLYRKALDTRGKSWGPIEFHRFERSSHYGHKYICRAPNLPEIVVRFFHAYRDAQY</sequence>
<dbReference type="GO" id="GO:0004622">
    <property type="term" value="F:phosphatidylcholine lysophospholipase activity"/>
    <property type="evidence" value="ECO:0007669"/>
    <property type="project" value="TreeGrafter"/>
</dbReference>
<keyword evidence="1" id="KW-0472">Membrane</keyword>
<dbReference type="EnsemblMetazoa" id="AEPI005999-RA">
    <property type="protein sequence ID" value="AEPI005999-PA"/>
    <property type="gene ID" value="AEPI005999"/>
</dbReference>
<reference evidence="4" key="1">
    <citation type="submission" date="2013-03" db="EMBL/GenBank/DDBJ databases">
        <title>The Genome Sequence of Anopheles epiroticus epiroticus2.</title>
        <authorList>
            <consortium name="The Broad Institute Genomics Platform"/>
            <person name="Neafsey D.E."/>
            <person name="Howell P."/>
            <person name="Walker B."/>
            <person name="Young S.K."/>
            <person name="Zeng Q."/>
            <person name="Gargeya S."/>
            <person name="Fitzgerald M."/>
            <person name="Haas B."/>
            <person name="Abouelleil A."/>
            <person name="Allen A.W."/>
            <person name="Alvarado L."/>
            <person name="Arachchi H.M."/>
            <person name="Berlin A.M."/>
            <person name="Chapman S.B."/>
            <person name="Gainer-Dewar J."/>
            <person name="Goldberg J."/>
            <person name="Griggs A."/>
            <person name="Gujja S."/>
            <person name="Hansen M."/>
            <person name="Howarth C."/>
            <person name="Imamovic A."/>
            <person name="Ireland A."/>
            <person name="Larimer J."/>
            <person name="McCowan C."/>
            <person name="Murphy C."/>
            <person name="Pearson M."/>
            <person name="Poon T.W."/>
            <person name="Priest M."/>
            <person name="Roberts A."/>
            <person name="Saif S."/>
            <person name="Shea T."/>
            <person name="Sisk P."/>
            <person name="Sykes S."/>
            <person name="Wortman J."/>
            <person name="Nusbaum C."/>
            <person name="Birren B."/>
        </authorList>
    </citation>
    <scope>NUCLEOTIDE SEQUENCE [LARGE SCALE GENOMIC DNA]</scope>
    <source>
        <strain evidence="4">Epiroticus2</strain>
    </source>
</reference>
<dbReference type="ESTHER" id="9dipt-a0a182pge0">
    <property type="family name" value="ABHD12-PHARC"/>
</dbReference>
<dbReference type="GO" id="GO:0052651">
    <property type="term" value="P:monoacylglycerol catabolic process"/>
    <property type="evidence" value="ECO:0007669"/>
    <property type="project" value="TreeGrafter"/>
</dbReference>
<dbReference type="STRING" id="199890.A0A182PGE0"/>
<evidence type="ECO:0000313" key="4">
    <source>
        <dbReference type="Proteomes" id="UP000075885"/>
    </source>
</evidence>
<dbReference type="InterPro" id="IPR022742">
    <property type="entry name" value="Hydrolase_4"/>
</dbReference>
<name>A0A182PGE0_9DIPT</name>
<evidence type="ECO:0000313" key="3">
    <source>
        <dbReference type="EnsemblMetazoa" id="AEPI005999-PA"/>
    </source>
</evidence>
<keyword evidence="1" id="KW-1133">Transmembrane helix</keyword>
<dbReference type="AlphaFoldDB" id="A0A182PGE0"/>
<accession>A0A182PGE0</accession>
<organism evidence="3 4">
    <name type="scientific">Anopheles epiroticus</name>
    <dbReference type="NCBI Taxonomy" id="199890"/>
    <lineage>
        <taxon>Eukaryota</taxon>
        <taxon>Metazoa</taxon>
        <taxon>Ecdysozoa</taxon>
        <taxon>Arthropoda</taxon>
        <taxon>Hexapoda</taxon>
        <taxon>Insecta</taxon>
        <taxon>Pterygota</taxon>
        <taxon>Neoptera</taxon>
        <taxon>Endopterygota</taxon>
        <taxon>Diptera</taxon>
        <taxon>Nematocera</taxon>
        <taxon>Culicoidea</taxon>
        <taxon>Culicidae</taxon>
        <taxon>Anophelinae</taxon>
        <taxon>Anopheles</taxon>
    </lineage>
</organism>
<dbReference type="InterPro" id="IPR029058">
    <property type="entry name" value="AB_hydrolase_fold"/>
</dbReference>
<dbReference type="Gene3D" id="3.40.50.1820">
    <property type="entry name" value="alpha/beta hydrolase"/>
    <property type="match status" value="1"/>
</dbReference>
<feature type="domain" description="Serine aminopeptidase S33" evidence="2">
    <location>
        <begin position="194"/>
        <end position="319"/>
    </location>
</feature>